<evidence type="ECO:0000313" key="4">
    <source>
        <dbReference type="Proteomes" id="UP000514713"/>
    </source>
</evidence>
<feature type="compositionally biased region" description="Low complexity" evidence="1">
    <location>
        <begin position="1"/>
        <end position="14"/>
    </location>
</feature>
<gene>
    <name evidence="3" type="ORF">HUN01_00905</name>
</gene>
<reference evidence="4" key="1">
    <citation type="submission" date="2020-06" db="EMBL/GenBank/DDBJ databases">
        <title>Nostoc edaphicum CCNP1411 genome.</title>
        <authorList>
            <person name="Fidor A."/>
            <person name="Grabski M."/>
            <person name="Gawor J."/>
            <person name="Gromadka R."/>
            <person name="Wegrzyn G."/>
            <person name="Mazur-Marzec H."/>
        </authorList>
    </citation>
    <scope>NUCLEOTIDE SEQUENCE [LARGE SCALE GENOMIC DNA]</scope>
    <source>
        <strain evidence="4">CCNP1411</strain>
        <plasmid evidence="4">pne_3</plasmid>
    </source>
</reference>
<dbReference type="Proteomes" id="UP000514713">
    <property type="component" value="Plasmid pNe_3"/>
</dbReference>
<keyword evidence="3" id="KW-0614">Plasmid</keyword>
<dbReference type="EMBL" id="CP054695">
    <property type="protein sequence ID" value="QMS86215.1"/>
    <property type="molecule type" value="Genomic_DNA"/>
</dbReference>
<feature type="region of interest" description="Disordered" evidence="1">
    <location>
        <begin position="1"/>
        <end position="45"/>
    </location>
</feature>
<protein>
    <recommendedName>
        <fullName evidence="2">DUF5895 domain-containing protein</fullName>
    </recommendedName>
</protein>
<evidence type="ECO:0000313" key="3">
    <source>
        <dbReference type="EMBL" id="QMS86215.1"/>
    </source>
</evidence>
<feature type="domain" description="DUF5895" evidence="2">
    <location>
        <begin position="54"/>
        <end position="202"/>
    </location>
</feature>
<organism evidence="3 4">
    <name type="scientific">Nostoc edaphicum CCNP1411</name>
    <dbReference type="NCBI Taxonomy" id="1472755"/>
    <lineage>
        <taxon>Bacteria</taxon>
        <taxon>Bacillati</taxon>
        <taxon>Cyanobacteriota</taxon>
        <taxon>Cyanophyceae</taxon>
        <taxon>Nostocales</taxon>
        <taxon>Nostocaceae</taxon>
        <taxon>Nostoc</taxon>
    </lineage>
</organism>
<evidence type="ECO:0000259" key="2">
    <source>
        <dbReference type="Pfam" id="PF19247"/>
    </source>
</evidence>
<proteinExistence type="predicted"/>
<evidence type="ECO:0000256" key="1">
    <source>
        <dbReference type="SAM" id="MobiDB-lite"/>
    </source>
</evidence>
<dbReference type="AlphaFoldDB" id="A0A7D7Q907"/>
<name>A0A7D7Q907_9NOSO</name>
<dbReference type="InterPro" id="IPR045414">
    <property type="entry name" value="DUF5895"/>
</dbReference>
<accession>A0A7D7Q907</accession>
<dbReference type="KEGG" id="ned:HUN01_00905"/>
<sequence length="368" mass="41545">MVKSRVSNNSNRSNQSTAKTAASNPKANTKTQAANKKAPNTQLSDLDIDDIDPELLSDSYNQVRRPLLPYGIVVNDKPAGLLIPEDQLEKAGWLDMPDENDLTIVTLTEDVTGLLITQARLLVLAFVPEYIRYKSDVEDLGGSFVGLYDEYKHNLDKKTMDVCSEHALVFLDEDNQPLHTTPVVVRFKNVALWSFKSVREEFYRSLEKTFADYFQVPFSGKNDRWRSLGVLSVEFKAVKEGEGKNKHDCCKTVDYTKPTVENLSQFYLGQPTAKALIWQQHDAIAGFNEPQSLPALPGESVSVDVEVLPPNKNRNKTQSVRKSKPATKPPRKIQLIDDDDFLDETDDLEAELDDDDFEEEDDELDDEE</sequence>
<geneLocation type="plasmid" evidence="4">
    <name>pne_3</name>
</geneLocation>
<dbReference type="RefSeq" id="WP_181927204.1">
    <property type="nucleotide sequence ID" value="NZ_CP054695.1"/>
</dbReference>
<feature type="compositionally biased region" description="Low complexity" evidence="1">
    <location>
        <begin position="24"/>
        <end position="45"/>
    </location>
</feature>
<dbReference type="Pfam" id="PF19247">
    <property type="entry name" value="DUF5895"/>
    <property type="match status" value="1"/>
</dbReference>
<feature type="region of interest" description="Disordered" evidence="1">
    <location>
        <begin position="309"/>
        <end position="368"/>
    </location>
</feature>
<keyword evidence="4" id="KW-1185">Reference proteome</keyword>
<feature type="compositionally biased region" description="Basic residues" evidence="1">
    <location>
        <begin position="313"/>
        <end position="331"/>
    </location>
</feature>
<feature type="compositionally biased region" description="Acidic residues" evidence="1">
    <location>
        <begin position="336"/>
        <end position="368"/>
    </location>
</feature>